<organism evidence="1 2">
    <name type="scientific">Pseudocercospora musae</name>
    <dbReference type="NCBI Taxonomy" id="113226"/>
    <lineage>
        <taxon>Eukaryota</taxon>
        <taxon>Fungi</taxon>
        <taxon>Dikarya</taxon>
        <taxon>Ascomycota</taxon>
        <taxon>Pezizomycotina</taxon>
        <taxon>Dothideomycetes</taxon>
        <taxon>Dothideomycetidae</taxon>
        <taxon>Mycosphaerellales</taxon>
        <taxon>Mycosphaerellaceae</taxon>
        <taxon>Pseudocercospora</taxon>
    </lineage>
</organism>
<evidence type="ECO:0000313" key="1">
    <source>
        <dbReference type="EMBL" id="KXT02126.1"/>
    </source>
</evidence>
<gene>
    <name evidence="1" type="ORF">AC579_115</name>
</gene>
<dbReference type="EMBL" id="LFZO01000633">
    <property type="protein sequence ID" value="KXT02126.1"/>
    <property type="molecule type" value="Genomic_DNA"/>
</dbReference>
<protein>
    <submittedName>
        <fullName evidence="1">Uncharacterized protein</fullName>
    </submittedName>
</protein>
<accession>A0A139HI90</accession>
<dbReference type="AlphaFoldDB" id="A0A139HI90"/>
<evidence type="ECO:0000313" key="2">
    <source>
        <dbReference type="Proteomes" id="UP000073492"/>
    </source>
</evidence>
<reference evidence="1 2" key="1">
    <citation type="submission" date="2015-07" db="EMBL/GenBank/DDBJ databases">
        <title>Comparative genomics of the Sigatoka disease complex on banana suggests a link between parallel evolutionary changes in Pseudocercospora fijiensis and Pseudocercospora eumusae and increased virulence on the banana host.</title>
        <authorList>
            <person name="Chang T.-C."/>
            <person name="Salvucci A."/>
            <person name="Crous P.W."/>
            <person name="Stergiopoulos I."/>
        </authorList>
    </citation>
    <scope>NUCLEOTIDE SEQUENCE [LARGE SCALE GENOMIC DNA]</scope>
    <source>
        <strain evidence="1 2">CBS 116634</strain>
    </source>
</reference>
<comment type="caution">
    <text evidence="1">The sequence shown here is derived from an EMBL/GenBank/DDBJ whole genome shotgun (WGS) entry which is preliminary data.</text>
</comment>
<sequence>MANLEKSLLCSSRFDPKTDIIALCSTLPSSQRFLPNPSSTDPALSLFSLICAAFTWQGSKRNYVVNKFCQRL</sequence>
<dbReference type="Proteomes" id="UP000073492">
    <property type="component" value="Unassembled WGS sequence"/>
</dbReference>
<name>A0A139HI90_9PEZI</name>
<proteinExistence type="predicted"/>
<keyword evidence="2" id="KW-1185">Reference proteome</keyword>